<sequence length="29" mass="3384">MWSTGNKRIEKNGDLRGQVAIFVWAVPYF</sequence>
<name>V8QSP7_9BURK</name>
<dbReference type="EMBL" id="AYXT01000010">
    <property type="protein sequence ID" value="ETF02363.1"/>
    <property type="molecule type" value="Genomic_DNA"/>
</dbReference>
<dbReference type="Proteomes" id="UP000018733">
    <property type="component" value="Unassembled WGS sequence"/>
</dbReference>
<keyword evidence="2" id="KW-1185">Reference proteome</keyword>
<reference evidence="1 2" key="1">
    <citation type="journal article" date="2014" name="Genome Announc.">
        <title>Draft Genome Sequence of Advenella kashmirensis Strain W13003, a Polycyclic Aromatic Hydrocarbon-Degrading Bacterium.</title>
        <authorList>
            <person name="Wang X."/>
            <person name="Jin D."/>
            <person name="Zhou L."/>
            <person name="Wu L."/>
            <person name="An W."/>
            <person name="Zhao L."/>
        </authorList>
    </citation>
    <scope>NUCLEOTIDE SEQUENCE [LARGE SCALE GENOMIC DNA]</scope>
    <source>
        <strain evidence="1 2">W13003</strain>
    </source>
</reference>
<evidence type="ECO:0000313" key="1">
    <source>
        <dbReference type="EMBL" id="ETF02363.1"/>
    </source>
</evidence>
<proteinExistence type="predicted"/>
<organism evidence="1 2">
    <name type="scientific">Advenella kashmirensis W13003</name>
    <dbReference type="NCBI Taxonomy" id="1424334"/>
    <lineage>
        <taxon>Bacteria</taxon>
        <taxon>Pseudomonadati</taxon>
        <taxon>Pseudomonadota</taxon>
        <taxon>Betaproteobacteria</taxon>
        <taxon>Burkholderiales</taxon>
        <taxon>Alcaligenaceae</taxon>
    </lineage>
</organism>
<comment type="caution">
    <text evidence="1">The sequence shown here is derived from an EMBL/GenBank/DDBJ whole genome shotgun (WGS) entry which is preliminary data.</text>
</comment>
<gene>
    <name evidence="1" type="ORF">W822_13605</name>
</gene>
<protein>
    <submittedName>
        <fullName evidence="1">Uncharacterized protein</fullName>
    </submittedName>
</protein>
<evidence type="ECO:0000313" key="2">
    <source>
        <dbReference type="Proteomes" id="UP000018733"/>
    </source>
</evidence>
<accession>V8QSP7</accession>
<dbReference type="HOGENOM" id="CLU_3408481_0_0_4"/>
<dbReference type="AlphaFoldDB" id="V8QSP7"/>